<comment type="subcellular location">
    <subcellularLocation>
        <location evidence="1">Cell membrane</location>
        <topology evidence="1">Multi-pass membrane protein</topology>
    </subcellularLocation>
</comment>
<comment type="similarity">
    <text evidence="2">Belongs to the ABC transporter superfamily. ABCC family. Conjugate transporter (TC 3.A.1.208) subfamily.</text>
</comment>
<dbReference type="SUPFAM" id="SSF52540">
    <property type="entry name" value="P-loop containing nucleoside triphosphate hydrolases"/>
    <property type="match status" value="2"/>
</dbReference>
<dbReference type="GO" id="GO:0005524">
    <property type="term" value="F:ATP binding"/>
    <property type="evidence" value="ECO:0007669"/>
    <property type="project" value="UniProtKB-KW"/>
</dbReference>
<evidence type="ECO:0000256" key="9">
    <source>
        <dbReference type="ARBA" id="ARBA00023136"/>
    </source>
</evidence>
<dbReference type="Pfam" id="PF00664">
    <property type="entry name" value="ABC_membrane"/>
    <property type="match status" value="1"/>
</dbReference>
<dbReference type="PROSITE" id="PS00211">
    <property type="entry name" value="ABC_TRANSPORTER_1"/>
    <property type="match status" value="2"/>
</dbReference>
<protein>
    <submittedName>
        <fullName evidence="14">Uncharacterized protein</fullName>
    </submittedName>
</protein>
<sequence>MLMNGFSEAWISAGRVCRGIEGGERGEVDVFEGFWCKSHTLKFPDGTPALSSITLPHLPSKVLALTGDVGSGKTTICNVLCSKDNVDYYEQEVWLSEGTLKEGIVFGREWDEERFGRVCEVAGLREDFNTGLLQTSTLVGTSGSNLSGGQRARVALARTLYGGKHNLIVDDCFASLDYNVGRRVFQNLKRYVEEEGINCVMVLNDVNLTEMCEVVYVLEKGREGGFVKDFGPFSSVLSRGNIIRSPPKPQSLRPQTPQPTNPDLPHPDLPQQLINSTEIIPPPPSPTSQSSEFTQQIPKIPLSTYTDYLKASKSPLIILTCLLAYVFSNFFQIGLQSLVAKYSSGGIEGERFIRKLILYTGIVGVSQFFRSCLTLVLGVKSGEEYFGKMTESILRGKEEGRIGELGTRFSQEINTIDTSLPDQFGWVITCFLQILFSSAAIATALSKWTIIPLAILGSVYVQLTNFFRDGARNLKTMEVRNKGPINGLFLEAELGGRIIRSTGTVEQWNEKFRKKLEENLKTFHTIKRCDRYLSIRLETLANTLTLLAAIISCWKTTTGGNAGWGLSQALSITGLLNWAVRCLTETEQMIVSTIRVKEVIDVPKESDFEVKSSPDTRLMKSAWPWNGEIKFEGVSAKYGENEPEVLKNINLTFPAGKSTAIIGRTGSGKSSVLLSLFRLLPTTGVISLSGVDVKSVGLDNLRKQISIIPQDGHIYPASLRANLDVSGSATDAICLKALSIASPELAQRYTDLDLKLDSEDLSSGEKSLISLARALVSNDVFKTKVLILDEATAKLDEGSDARIQKVIKEHFRDKGCTVIAVAHRMDTIRDYDCVVELQDGEVKSVKQM</sequence>
<keyword evidence="9" id="KW-0472">Membrane</keyword>
<feature type="domain" description="ABC transporter" evidence="12">
    <location>
        <begin position="25"/>
        <end position="245"/>
    </location>
</feature>
<evidence type="ECO:0000256" key="1">
    <source>
        <dbReference type="ARBA" id="ARBA00004651"/>
    </source>
</evidence>
<dbReference type="EMBL" id="BRXW01000600">
    <property type="protein sequence ID" value="GMH68989.1"/>
    <property type="molecule type" value="Genomic_DNA"/>
</dbReference>
<evidence type="ECO:0000256" key="7">
    <source>
        <dbReference type="ARBA" id="ARBA00022840"/>
    </source>
</evidence>
<keyword evidence="10" id="KW-0325">Glycoprotein</keyword>
<evidence type="ECO:0000259" key="12">
    <source>
        <dbReference type="PROSITE" id="PS50893"/>
    </source>
</evidence>
<feature type="compositionally biased region" description="Pro residues" evidence="11">
    <location>
        <begin position="256"/>
        <end position="268"/>
    </location>
</feature>
<dbReference type="PANTHER" id="PTHR24223">
    <property type="entry name" value="ATP-BINDING CASSETTE SUB-FAMILY C"/>
    <property type="match status" value="1"/>
</dbReference>
<dbReference type="OrthoDB" id="6500128at2759"/>
<dbReference type="InterPro" id="IPR011527">
    <property type="entry name" value="ABC1_TM_dom"/>
</dbReference>
<evidence type="ECO:0000256" key="2">
    <source>
        <dbReference type="ARBA" id="ARBA00009726"/>
    </source>
</evidence>
<dbReference type="AlphaFoldDB" id="A0A9W7E5I3"/>
<dbReference type="PROSITE" id="PS50893">
    <property type="entry name" value="ABC_TRANSPORTER_2"/>
    <property type="match status" value="2"/>
</dbReference>
<dbReference type="InterPro" id="IPR036640">
    <property type="entry name" value="ABC1_TM_sf"/>
</dbReference>
<feature type="region of interest" description="Disordered" evidence="11">
    <location>
        <begin position="274"/>
        <end position="293"/>
    </location>
</feature>
<proteinExistence type="inferred from homology"/>
<dbReference type="PANTHER" id="PTHR24223:SF456">
    <property type="entry name" value="MULTIDRUG RESISTANCE-ASSOCIATED PROTEIN LETHAL(2)03659"/>
    <property type="match status" value="1"/>
</dbReference>
<dbReference type="InterPro" id="IPR044726">
    <property type="entry name" value="ABCC_6TM_D2"/>
</dbReference>
<dbReference type="Pfam" id="PF00005">
    <property type="entry name" value="ABC_tran"/>
    <property type="match status" value="2"/>
</dbReference>
<evidence type="ECO:0000256" key="11">
    <source>
        <dbReference type="SAM" id="MobiDB-lite"/>
    </source>
</evidence>
<keyword evidence="15" id="KW-1185">Reference proteome</keyword>
<gene>
    <name evidence="14" type="ORF">TrLO_g1263</name>
</gene>
<feature type="domain" description="ABC transmembrane type-1" evidence="13">
    <location>
        <begin position="316"/>
        <end position="595"/>
    </location>
</feature>
<dbReference type="GO" id="GO:0005886">
    <property type="term" value="C:plasma membrane"/>
    <property type="evidence" value="ECO:0007669"/>
    <property type="project" value="UniProtKB-SubCell"/>
</dbReference>
<accession>A0A9W7E5I3</accession>
<dbReference type="InterPro" id="IPR017871">
    <property type="entry name" value="ABC_transporter-like_CS"/>
</dbReference>
<dbReference type="GO" id="GO:0016887">
    <property type="term" value="F:ATP hydrolysis activity"/>
    <property type="evidence" value="ECO:0007669"/>
    <property type="project" value="InterPro"/>
</dbReference>
<dbReference type="InterPro" id="IPR027417">
    <property type="entry name" value="P-loop_NTPase"/>
</dbReference>
<evidence type="ECO:0000256" key="6">
    <source>
        <dbReference type="ARBA" id="ARBA00022741"/>
    </source>
</evidence>
<dbReference type="CDD" id="cd18580">
    <property type="entry name" value="ABC_6TM_ABCC_D2"/>
    <property type="match status" value="1"/>
</dbReference>
<name>A0A9W7E5I3_9STRA</name>
<keyword evidence="6" id="KW-0547">Nucleotide-binding</keyword>
<reference evidence="15" key="1">
    <citation type="journal article" date="2023" name="Commun. Biol.">
        <title>Genome analysis of Parmales, the sister group of diatoms, reveals the evolutionary specialization of diatoms from phago-mixotrophs to photoautotrophs.</title>
        <authorList>
            <person name="Ban H."/>
            <person name="Sato S."/>
            <person name="Yoshikawa S."/>
            <person name="Yamada K."/>
            <person name="Nakamura Y."/>
            <person name="Ichinomiya M."/>
            <person name="Sato N."/>
            <person name="Blanc-Mathieu R."/>
            <person name="Endo H."/>
            <person name="Kuwata A."/>
            <person name="Ogata H."/>
        </authorList>
    </citation>
    <scope>NUCLEOTIDE SEQUENCE [LARGE SCALE GENOMIC DNA]</scope>
    <source>
        <strain evidence="15">NIES 3700</strain>
    </source>
</reference>
<comment type="caution">
    <text evidence="14">The sequence shown here is derived from an EMBL/GenBank/DDBJ whole genome shotgun (WGS) entry which is preliminary data.</text>
</comment>
<keyword evidence="3" id="KW-0813">Transport</keyword>
<dbReference type="Proteomes" id="UP001165122">
    <property type="component" value="Unassembled WGS sequence"/>
</dbReference>
<dbReference type="InterPro" id="IPR050173">
    <property type="entry name" value="ABC_transporter_C-like"/>
</dbReference>
<feature type="region of interest" description="Disordered" evidence="11">
    <location>
        <begin position="244"/>
        <end position="268"/>
    </location>
</feature>
<evidence type="ECO:0000256" key="10">
    <source>
        <dbReference type="ARBA" id="ARBA00023180"/>
    </source>
</evidence>
<dbReference type="Gene3D" id="1.20.1560.10">
    <property type="entry name" value="ABC transporter type 1, transmembrane domain"/>
    <property type="match status" value="1"/>
</dbReference>
<keyword evidence="5" id="KW-0812">Transmembrane</keyword>
<dbReference type="SUPFAM" id="SSF90123">
    <property type="entry name" value="ABC transporter transmembrane region"/>
    <property type="match status" value="1"/>
</dbReference>
<organism evidence="14 15">
    <name type="scientific">Triparma laevis f. longispina</name>
    <dbReference type="NCBI Taxonomy" id="1714387"/>
    <lineage>
        <taxon>Eukaryota</taxon>
        <taxon>Sar</taxon>
        <taxon>Stramenopiles</taxon>
        <taxon>Ochrophyta</taxon>
        <taxon>Bolidophyceae</taxon>
        <taxon>Parmales</taxon>
        <taxon>Triparmaceae</taxon>
        <taxon>Triparma</taxon>
    </lineage>
</organism>
<dbReference type="InterPro" id="IPR003593">
    <property type="entry name" value="AAA+_ATPase"/>
</dbReference>
<dbReference type="SMART" id="SM00382">
    <property type="entry name" value="AAA"/>
    <property type="match status" value="2"/>
</dbReference>
<evidence type="ECO:0000256" key="5">
    <source>
        <dbReference type="ARBA" id="ARBA00022692"/>
    </source>
</evidence>
<dbReference type="Gene3D" id="3.40.50.300">
    <property type="entry name" value="P-loop containing nucleotide triphosphate hydrolases"/>
    <property type="match status" value="2"/>
</dbReference>
<feature type="domain" description="ABC transporter" evidence="12">
    <location>
        <begin position="629"/>
        <end position="848"/>
    </location>
</feature>
<evidence type="ECO:0000313" key="14">
    <source>
        <dbReference type="EMBL" id="GMH68989.1"/>
    </source>
</evidence>
<evidence type="ECO:0000256" key="4">
    <source>
        <dbReference type="ARBA" id="ARBA00022475"/>
    </source>
</evidence>
<evidence type="ECO:0000256" key="3">
    <source>
        <dbReference type="ARBA" id="ARBA00022448"/>
    </source>
</evidence>
<evidence type="ECO:0000256" key="8">
    <source>
        <dbReference type="ARBA" id="ARBA00022989"/>
    </source>
</evidence>
<dbReference type="InterPro" id="IPR003439">
    <property type="entry name" value="ABC_transporter-like_ATP-bd"/>
</dbReference>
<dbReference type="PROSITE" id="PS50929">
    <property type="entry name" value="ABC_TM1F"/>
    <property type="match status" value="1"/>
</dbReference>
<keyword evidence="8" id="KW-1133">Transmembrane helix</keyword>
<evidence type="ECO:0000259" key="13">
    <source>
        <dbReference type="PROSITE" id="PS50929"/>
    </source>
</evidence>
<dbReference type="GO" id="GO:0140359">
    <property type="term" value="F:ABC-type transporter activity"/>
    <property type="evidence" value="ECO:0007669"/>
    <property type="project" value="InterPro"/>
</dbReference>
<keyword evidence="7" id="KW-0067">ATP-binding</keyword>
<dbReference type="FunFam" id="3.40.50.300:FF:002145">
    <property type="entry name" value="ABC transporter (MsbA subfamily)"/>
    <property type="match status" value="1"/>
</dbReference>
<keyword evidence="4" id="KW-1003">Cell membrane</keyword>
<evidence type="ECO:0000313" key="15">
    <source>
        <dbReference type="Proteomes" id="UP001165122"/>
    </source>
</evidence>